<sequence length="206" mass="22967">MRNLLLIAALLPLASCASVPQPTASAPAVRDWRQVVTGSDRERLRNWRGAWVQALRQANRAGHARRIAAEGALLQPDAAIGGVAIPNGRYRCRMIKLGARSEGQLDFVAYQPFSCRIQQERDLQGFAKLTGSQRQVGLIFPNDQLRQVFLGTLVLGDEARAMQYGTDRDRDVAGYVERIGENRWRLVMPFPRFESLVDVLELVPAS</sequence>
<keyword evidence="1" id="KW-0732">Signal</keyword>
<accession>A0A6J4TMA2</accession>
<evidence type="ECO:0000256" key="1">
    <source>
        <dbReference type="SAM" id="SignalP"/>
    </source>
</evidence>
<feature type="signal peptide" evidence="1">
    <location>
        <begin position="1"/>
        <end position="17"/>
    </location>
</feature>
<dbReference type="EMBL" id="CADCWB010000193">
    <property type="protein sequence ID" value="CAA9527225.1"/>
    <property type="molecule type" value="Genomic_DNA"/>
</dbReference>
<proteinExistence type="predicted"/>
<feature type="chain" id="PRO_5026722831" description="DUF4893 domain-containing protein" evidence="1">
    <location>
        <begin position="18"/>
        <end position="206"/>
    </location>
</feature>
<dbReference type="AlphaFoldDB" id="A0A6J4TMA2"/>
<reference evidence="2" key="1">
    <citation type="submission" date="2020-02" db="EMBL/GenBank/DDBJ databases">
        <authorList>
            <person name="Meier V. D."/>
        </authorList>
    </citation>
    <scope>NUCLEOTIDE SEQUENCE</scope>
    <source>
        <strain evidence="2">AVDCRST_MAG62</strain>
    </source>
</reference>
<evidence type="ECO:0008006" key="3">
    <source>
        <dbReference type="Google" id="ProtNLM"/>
    </source>
</evidence>
<protein>
    <recommendedName>
        <fullName evidence="3">DUF4893 domain-containing protein</fullName>
    </recommendedName>
</protein>
<dbReference type="InterPro" id="IPR032609">
    <property type="entry name" value="DUF4893"/>
</dbReference>
<name>A0A6J4TMA2_9SPHN</name>
<organism evidence="2">
    <name type="scientific">uncultured Sphingomonas sp</name>
    <dbReference type="NCBI Taxonomy" id="158754"/>
    <lineage>
        <taxon>Bacteria</taxon>
        <taxon>Pseudomonadati</taxon>
        <taxon>Pseudomonadota</taxon>
        <taxon>Alphaproteobacteria</taxon>
        <taxon>Sphingomonadales</taxon>
        <taxon>Sphingomonadaceae</taxon>
        <taxon>Sphingomonas</taxon>
        <taxon>environmental samples</taxon>
    </lineage>
</organism>
<gene>
    <name evidence="2" type="ORF">AVDCRST_MAG62-1559</name>
</gene>
<evidence type="ECO:0000313" key="2">
    <source>
        <dbReference type="EMBL" id="CAA9527225.1"/>
    </source>
</evidence>
<dbReference type="Pfam" id="PF16233">
    <property type="entry name" value="DUF4893"/>
    <property type="match status" value="1"/>
</dbReference>